<organism evidence="2 3">
    <name type="scientific">Enemella dayhoffiae</name>
    <dbReference type="NCBI Taxonomy" id="2016507"/>
    <lineage>
        <taxon>Bacteria</taxon>
        <taxon>Bacillati</taxon>
        <taxon>Actinomycetota</taxon>
        <taxon>Actinomycetes</taxon>
        <taxon>Propionibacteriales</taxon>
        <taxon>Propionibacteriaceae</taxon>
        <taxon>Enemella</taxon>
    </lineage>
</organism>
<dbReference type="PANTHER" id="PTHR13887:SF41">
    <property type="entry name" value="THIOREDOXIN SUPERFAMILY PROTEIN"/>
    <property type="match status" value="1"/>
</dbReference>
<dbReference type="PANTHER" id="PTHR13887">
    <property type="entry name" value="GLUTATHIONE S-TRANSFERASE KAPPA"/>
    <property type="match status" value="1"/>
</dbReference>
<name>A0A255GWW5_9ACTN</name>
<evidence type="ECO:0000313" key="3">
    <source>
        <dbReference type="Proteomes" id="UP000216311"/>
    </source>
</evidence>
<keyword evidence="3" id="KW-1185">Reference proteome</keyword>
<dbReference type="InterPro" id="IPR036249">
    <property type="entry name" value="Thioredoxin-like_sf"/>
</dbReference>
<dbReference type="OrthoDB" id="9799122at2"/>
<evidence type="ECO:0000313" key="2">
    <source>
        <dbReference type="EMBL" id="OYO18064.1"/>
    </source>
</evidence>
<dbReference type="GO" id="GO:0016491">
    <property type="term" value="F:oxidoreductase activity"/>
    <property type="evidence" value="ECO:0007669"/>
    <property type="project" value="InterPro"/>
</dbReference>
<dbReference type="InterPro" id="IPR001853">
    <property type="entry name" value="DSBA-like_thioredoxin_dom"/>
</dbReference>
<dbReference type="Gene3D" id="3.40.30.10">
    <property type="entry name" value="Glutaredoxin"/>
    <property type="match status" value="1"/>
</dbReference>
<evidence type="ECO:0000259" key="1">
    <source>
        <dbReference type="Pfam" id="PF01323"/>
    </source>
</evidence>
<accession>A0A255GWW5</accession>
<proteinExistence type="predicted"/>
<dbReference type="EMBL" id="NMVQ01000045">
    <property type="protein sequence ID" value="OYO18064.1"/>
    <property type="molecule type" value="Genomic_DNA"/>
</dbReference>
<dbReference type="AlphaFoldDB" id="A0A255GWW5"/>
<sequence length="231" mass="25601">MKIDIWSDIVCPFCYLGKRELELALADFEHRDQVQISWRSFELDPTIEPVSDNTLVQKIASKYGISEAESEQSQRQIAERAASLGLTFNWQQARFGNTFDAHRLVHLARELGLEQQAYELLLRAYFTDGVAVGDPAELQRLGEEIGLPEQRVRRLLSSDEFAAAVRADEQEARSLGISGVPFFVFADRYAVSGAQPQEVFANALAKAWQDTHPAGLIDVGPSGEACGPDGC</sequence>
<feature type="domain" description="DSBA-like thioredoxin" evidence="1">
    <location>
        <begin position="3"/>
        <end position="205"/>
    </location>
</feature>
<gene>
    <name evidence="2" type="ORF">CGZ93_15995</name>
</gene>
<dbReference type="RefSeq" id="WP_094365153.1">
    <property type="nucleotide sequence ID" value="NZ_NMVQ01000045.1"/>
</dbReference>
<dbReference type="GO" id="GO:0016853">
    <property type="term" value="F:isomerase activity"/>
    <property type="evidence" value="ECO:0007669"/>
    <property type="project" value="UniProtKB-KW"/>
</dbReference>
<comment type="caution">
    <text evidence="2">The sequence shown here is derived from an EMBL/GenBank/DDBJ whole genome shotgun (WGS) entry which is preliminary data.</text>
</comment>
<dbReference type="Proteomes" id="UP000216311">
    <property type="component" value="Unassembled WGS sequence"/>
</dbReference>
<dbReference type="SUPFAM" id="SSF52833">
    <property type="entry name" value="Thioredoxin-like"/>
    <property type="match status" value="1"/>
</dbReference>
<reference evidence="2 3" key="1">
    <citation type="submission" date="2017-07" db="EMBL/GenBank/DDBJ databases">
        <title>Draft whole genome sequences of clinical Proprionibacteriaceae strains.</title>
        <authorList>
            <person name="Bernier A.-M."/>
            <person name="Bernard K."/>
            <person name="Domingo M.-C."/>
        </authorList>
    </citation>
    <scope>NUCLEOTIDE SEQUENCE [LARGE SCALE GENOMIC DNA]</scope>
    <source>
        <strain evidence="2 3">NML 130396</strain>
    </source>
</reference>
<dbReference type="Pfam" id="PF01323">
    <property type="entry name" value="DSBA"/>
    <property type="match status" value="1"/>
</dbReference>
<dbReference type="CDD" id="cd03024">
    <property type="entry name" value="DsbA_FrnE"/>
    <property type="match status" value="1"/>
</dbReference>
<protein>
    <submittedName>
        <fullName evidence="2">Protein-disulfide isomerase</fullName>
    </submittedName>
</protein>
<keyword evidence="2" id="KW-0413">Isomerase</keyword>